<dbReference type="PANTHER" id="PTHR37311:SF1">
    <property type="entry name" value="2-PHOSPHOSULFOLACTATE PHOSPHATASE-RELATED"/>
    <property type="match status" value="1"/>
</dbReference>
<dbReference type="InterPro" id="IPR005238">
    <property type="entry name" value="ComB-like"/>
</dbReference>
<dbReference type="EMBL" id="QFGA01000003">
    <property type="protein sequence ID" value="TEB04622.1"/>
    <property type="molecule type" value="Genomic_DNA"/>
</dbReference>
<keyword evidence="6 8" id="KW-0460">Magnesium</keyword>
<dbReference type="AlphaFoldDB" id="A0A4Y7R7A4"/>
<dbReference type="FunFam" id="3.90.1560.10:FF:000001">
    <property type="entry name" value="Probable 2-phosphosulfolactate phosphatase"/>
    <property type="match status" value="1"/>
</dbReference>
<evidence type="ECO:0000256" key="1">
    <source>
        <dbReference type="ARBA" id="ARBA00001946"/>
    </source>
</evidence>
<accession>A0A4Y7R7A4</accession>
<evidence type="ECO:0000256" key="7">
    <source>
        <dbReference type="ARBA" id="ARBA00033711"/>
    </source>
</evidence>
<dbReference type="HAMAP" id="MF_00490">
    <property type="entry name" value="ComB"/>
    <property type="match status" value="1"/>
</dbReference>
<proteinExistence type="inferred from homology"/>
<protein>
    <recommendedName>
        <fullName evidence="4 8">Probable 2-phosphosulfolactate phosphatase</fullName>
        <ecNumber evidence="3 8">3.1.3.71</ecNumber>
    </recommendedName>
</protein>
<dbReference type="SUPFAM" id="SSF142823">
    <property type="entry name" value="ComB-like"/>
    <property type="match status" value="1"/>
</dbReference>
<dbReference type="Pfam" id="PF04029">
    <property type="entry name" value="2-ph_phosp"/>
    <property type="match status" value="1"/>
</dbReference>
<evidence type="ECO:0000256" key="2">
    <source>
        <dbReference type="ARBA" id="ARBA00009997"/>
    </source>
</evidence>
<gene>
    <name evidence="8 9" type="primary">comB</name>
    <name evidence="9" type="ORF">Psch_03383</name>
</gene>
<sequence>MRIDLIPTADEIKKETLSGQTAIALDILRATSTIVTAMACGCREMVPVETVVEALSTVQKRPDVILGGERESLLIPGFHLGNSPLEYTREKVGGKVVVLTTTNGTRAIRRAAVGSGEVLIGSVLNAGAVAREALNTGRDIVFICAGTRGEFSLEDTVAAGLIMMELYNLSGGNTVLPGSDLAVAAWRLGEFYAHNPLQALYDSLHGQKLAGMGLAADMEWCARLNCYDLVPAYQRDTIIVKS</sequence>
<evidence type="ECO:0000256" key="5">
    <source>
        <dbReference type="ARBA" id="ARBA00022801"/>
    </source>
</evidence>
<evidence type="ECO:0000256" key="8">
    <source>
        <dbReference type="HAMAP-Rule" id="MF_00490"/>
    </source>
</evidence>
<name>A0A4Y7R7A4_9FIRM</name>
<comment type="similarity">
    <text evidence="2 8">Belongs to the ComB family.</text>
</comment>
<evidence type="ECO:0000313" key="9">
    <source>
        <dbReference type="EMBL" id="TEB04622.1"/>
    </source>
</evidence>
<comment type="caution">
    <text evidence="9">The sequence shown here is derived from an EMBL/GenBank/DDBJ whole genome shotgun (WGS) entry which is preliminary data.</text>
</comment>
<reference evidence="9 10" key="1">
    <citation type="journal article" date="2018" name="Environ. Microbiol.">
        <title>Novel energy conservation strategies and behaviour of Pelotomaculum schinkii driving syntrophic propionate catabolism.</title>
        <authorList>
            <person name="Hidalgo-Ahumada C.A.P."/>
            <person name="Nobu M.K."/>
            <person name="Narihiro T."/>
            <person name="Tamaki H."/>
            <person name="Liu W.T."/>
            <person name="Kamagata Y."/>
            <person name="Stams A.J.M."/>
            <person name="Imachi H."/>
            <person name="Sousa D.Z."/>
        </authorList>
    </citation>
    <scope>NUCLEOTIDE SEQUENCE [LARGE SCALE GENOMIC DNA]</scope>
    <source>
        <strain evidence="9 10">HH</strain>
    </source>
</reference>
<dbReference type="Gene3D" id="3.90.1560.10">
    <property type="entry name" value="ComB-like"/>
    <property type="match status" value="1"/>
</dbReference>
<dbReference type="GO" id="GO:0000287">
    <property type="term" value="F:magnesium ion binding"/>
    <property type="evidence" value="ECO:0007669"/>
    <property type="project" value="UniProtKB-UniRule"/>
</dbReference>
<dbReference type="Proteomes" id="UP000298324">
    <property type="component" value="Unassembled WGS sequence"/>
</dbReference>
<dbReference type="GO" id="GO:0050532">
    <property type="term" value="F:2-phosphosulfolactate phosphatase activity"/>
    <property type="evidence" value="ECO:0007669"/>
    <property type="project" value="UniProtKB-UniRule"/>
</dbReference>
<comment type="cofactor">
    <cofactor evidence="1 8">
        <name>Mg(2+)</name>
        <dbReference type="ChEBI" id="CHEBI:18420"/>
    </cofactor>
</comment>
<evidence type="ECO:0000256" key="6">
    <source>
        <dbReference type="ARBA" id="ARBA00022842"/>
    </source>
</evidence>
<dbReference type="EC" id="3.1.3.71" evidence="3 8"/>
<keyword evidence="10" id="KW-1185">Reference proteome</keyword>
<dbReference type="GO" id="GO:0050545">
    <property type="term" value="F:sulfopyruvate decarboxylase activity"/>
    <property type="evidence" value="ECO:0007669"/>
    <property type="project" value="TreeGrafter"/>
</dbReference>
<keyword evidence="5 8" id="KW-0378">Hydrolase</keyword>
<dbReference type="InterPro" id="IPR036702">
    <property type="entry name" value="ComB-like_sf"/>
</dbReference>
<dbReference type="PANTHER" id="PTHR37311">
    <property type="entry name" value="2-PHOSPHOSULFOLACTATE PHOSPHATASE-RELATED"/>
    <property type="match status" value="1"/>
</dbReference>
<evidence type="ECO:0000256" key="3">
    <source>
        <dbReference type="ARBA" id="ARBA00012953"/>
    </source>
</evidence>
<evidence type="ECO:0000256" key="4">
    <source>
        <dbReference type="ARBA" id="ARBA00021948"/>
    </source>
</evidence>
<organism evidence="9 10">
    <name type="scientific">Pelotomaculum schinkii</name>
    <dbReference type="NCBI Taxonomy" id="78350"/>
    <lineage>
        <taxon>Bacteria</taxon>
        <taxon>Bacillati</taxon>
        <taxon>Bacillota</taxon>
        <taxon>Clostridia</taxon>
        <taxon>Eubacteriales</taxon>
        <taxon>Desulfotomaculaceae</taxon>
        <taxon>Pelotomaculum</taxon>
    </lineage>
</organism>
<evidence type="ECO:0000313" key="10">
    <source>
        <dbReference type="Proteomes" id="UP000298324"/>
    </source>
</evidence>
<dbReference type="RefSeq" id="WP_134217996.1">
    <property type="nucleotide sequence ID" value="NZ_QFGA01000003.1"/>
</dbReference>
<comment type="catalytic activity">
    <reaction evidence="7 8">
        <text>(2R)-O-phospho-3-sulfolactate + H2O = (2R)-3-sulfolactate + phosphate</text>
        <dbReference type="Rhea" id="RHEA:23416"/>
        <dbReference type="ChEBI" id="CHEBI:15377"/>
        <dbReference type="ChEBI" id="CHEBI:15597"/>
        <dbReference type="ChEBI" id="CHEBI:43474"/>
        <dbReference type="ChEBI" id="CHEBI:58738"/>
        <dbReference type="EC" id="3.1.3.71"/>
    </reaction>
</comment>